<dbReference type="InterPro" id="IPR000184">
    <property type="entry name" value="Bac_surfAg_D15"/>
</dbReference>
<evidence type="ECO:0000259" key="6">
    <source>
        <dbReference type="Pfam" id="PF07244"/>
    </source>
</evidence>
<feature type="domain" description="POTRA" evidence="6">
    <location>
        <begin position="192"/>
        <end position="260"/>
    </location>
</feature>
<dbReference type="OrthoDB" id="9803054at2"/>
<evidence type="ECO:0000256" key="4">
    <source>
        <dbReference type="SAM" id="SignalP"/>
    </source>
</evidence>
<dbReference type="PANTHER" id="PTHR12815">
    <property type="entry name" value="SORTING AND ASSEMBLY MACHINERY SAMM50 PROTEIN FAMILY MEMBER"/>
    <property type="match status" value="1"/>
</dbReference>
<keyword evidence="4" id="KW-0732">Signal</keyword>
<sequence>MKYSVLGLLLSLATVAWAEDLASASRWDISIDSYRYGLKGELVRTLNEYRDSVNASEITLTQDRQIRAEINRLNLLLKSRGYYEATIEAGWQSRSDQVGKPSYRVILGPRYEIAELTLQGNFQPLDDDWLRLEVGDALNASAVISQQSTLKSYIATQDCYFTSTVSHEVQLDPENHSGNLTLIANVKDPAQFNAVSFTGAGTLNQEFLSRTADIDAGDCYKASAISTAVIALLDTGVFSQVKPTVSKTADNQVDVVFALTQKDKRTLSAALGYESEQGPTTTLGWQHRDLFHSAQSLELELSLQETNQTASVAFVVPSFFDRRNEFTWQNEFERDTSDYEYNTFSSTATIEREASRQDYYEYGIGYTQENEYVDDEWDVYHQISVPLEYQYDNVTDPFNPSTGLRWSVNVEPVWDVDDEFTSYLLSGTGVQGFIELNPRLTLASSVKWNSLWYGDVFDSSQENIPESEWLTAGGSSTIRGYAYESIELEEKYLADDDTAGDIAGASQRWLLNNEIRLRLTESWGLVFFLDSGSVSEQINPFDQDIWYSGAGVGVRFFTSFAPIRFDVATPLDQRDEDDDFIIYVSLGQAF</sequence>
<dbReference type="Pfam" id="PF07244">
    <property type="entry name" value="POTRA"/>
    <property type="match status" value="1"/>
</dbReference>
<reference evidence="7 8" key="1">
    <citation type="submission" date="2019-07" db="EMBL/GenBank/DDBJ databases">
        <title>Reinekea sp. strain SSH23 genome sequencing and assembly.</title>
        <authorList>
            <person name="Kim I."/>
        </authorList>
    </citation>
    <scope>NUCLEOTIDE SEQUENCE [LARGE SCALE GENOMIC DNA]</scope>
    <source>
        <strain evidence="7 8">SSH23</strain>
    </source>
</reference>
<evidence type="ECO:0000256" key="1">
    <source>
        <dbReference type="ARBA" id="ARBA00004370"/>
    </source>
</evidence>
<dbReference type="Gene3D" id="2.40.160.50">
    <property type="entry name" value="membrane protein fhac: a member of the omp85/tpsb transporter family"/>
    <property type="match status" value="1"/>
</dbReference>
<dbReference type="RefSeq" id="WP_147713843.1">
    <property type="nucleotide sequence ID" value="NZ_VKAD01000001.1"/>
</dbReference>
<dbReference type="Gene3D" id="3.10.20.310">
    <property type="entry name" value="membrane protein fhac"/>
    <property type="match status" value="1"/>
</dbReference>
<dbReference type="Pfam" id="PF01103">
    <property type="entry name" value="Omp85"/>
    <property type="match status" value="1"/>
</dbReference>
<accession>A0A5C8Z8J2</accession>
<proteinExistence type="predicted"/>
<gene>
    <name evidence="7" type="ORF">FME95_07895</name>
</gene>
<keyword evidence="8" id="KW-1185">Reference proteome</keyword>
<dbReference type="PANTHER" id="PTHR12815:SF42">
    <property type="entry name" value="BACTERIAL SURFACE ANTIGEN (D15) DOMAIN-CONTAINING PROTEIN"/>
    <property type="match status" value="1"/>
</dbReference>
<keyword evidence="2" id="KW-0812">Transmembrane</keyword>
<feature type="signal peptide" evidence="4">
    <location>
        <begin position="1"/>
        <end position="18"/>
    </location>
</feature>
<evidence type="ECO:0000256" key="2">
    <source>
        <dbReference type="ARBA" id="ARBA00022452"/>
    </source>
</evidence>
<evidence type="ECO:0000259" key="5">
    <source>
        <dbReference type="Pfam" id="PF01103"/>
    </source>
</evidence>
<keyword evidence="3" id="KW-0472">Membrane</keyword>
<dbReference type="GO" id="GO:0019867">
    <property type="term" value="C:outer membrane"/>
    <property type="evidence" value="ECO:0007669"/>
    <property type="project" value="InterPro"/>
</dbReference>
<dbReference type="EMBL" id="VKAD01000001">
    <property type="protein sequence ID" value="TXR54445.1"/>
    <property type="molecule type" value="Genomic_DNA"/>
</dbReference>
<dbReference type="AlphaFoldDB" id="A0A5C8Z8J2"/>
<comment type="subcellular location">
    <subcellularLocation>
        <location evidence="1">Membrane</location>
    </subcellularLocation>
</comment>
<feature type="domain" description="Bacterial surface antigen (D15)" evidence="5">
    <location>
        <begin position="293"/>
        <end position="590"/>
    </location>
</feature>
<protein>
    <submittedName>
        <fullName evidence="7">BamA/TamA family outer membrane protein</fullName>
    </submittedName>
</protein>
<feature type="chain" id="PRO_5022669323" evidence="4">
    <location>
        <begin position="19"/>
        <end position="590"/>
    </location>
</feature>
<dbReference type="InterPro" id="IPR010827">
    <property type="entry name" value="BamA/TamA_POTRA"/>
</dbReference>
<evidence type="ECO:0000313" key="8">
    <source>
        <dbReference type="Proteomes" id="UP000321764"/>
    </source>
</evidence>
<dbReference type="InterPro" id="IPR039910">
    <property type="entry name" value="D15-like"/>
</dbReference>
<keyword evidence="2" id="KW-1134">Transmembrane beta strand</keyword>
<evidence type="ECO:0000256" key="3">
    <source>
        <dbReference type="ARBA" id="ARBA00023136"/>
    </source>
</evidence>
<evidence type="ECO:0000313" key="7">
    <source>
        <dbReference type="EMBL" id="TXR54445.1"/>
    </source>
</evidence>
<comment type="caution">
    <text evidence="7">The sequence shown here is derived from an EMBL/GenBank/DDBJ whole genome shotgun (WGS) entry which is preliminary data.</text>
</comment>
<dbReference type="Proteomes" id="UP000321764">
    <property type="component" value="Unassembled WGS sequence"/>
</dbReference>
<name>A0A5C8Z8J2_9GAMM</name>
<organism evidence="7 8">
    <name type="scientific">Reinekea thalattae</name>
    <dbReference type="NCBI Taxonomy" id="2593301"/>
    <lineage>
        <taxon>Bacteria</taxon>
        <taxon>Pseudomonadati</taxon>
        <taxon>Pseudomonadota</taxon>
        <taxon>Gammaproteobacteria</taxon>
        <taxon>Oceanospirillales</taxon>
        <taxon>Saccharospirillaceae</taxon>
        <taxon>Reinekea</taxon>
    </lineage>
</organism>